<keyword evidence="5" id="KW-0732">Signal</keyword>
<evidence type="ECO:0000256" key="2">
    <source>
        <dbReference type="ARBA" id="ARBA00022801"/>
    </source>
</evidence>
<dbReference type="InterPro" id="IPR001254">
    <property type="entry name" value="Trypsin_dom"/>
</dbReference>
<dbReference type="Pfam" id="PF00089">
    <property type="entry name" value="Trypsin"/>
    <property type="match status" value="1"/>
</dbReference>
<dbReference type="InterPro" id="IPR050430">
    <property type="entry name" value="Peptidase_S1"/>
</dbReference>
<dbReference type="PANTHER" id="PTHR24276">
    <property type="entry name" value="POLYSERASE-RELATED"/>
    <property type="match status" value="1"/>
</dbReference>
<feature type="domain" description="Peptidase S1" evidence="6">
    <location>
        <begin position="26"/>
        <end position="252"/>
    </location>
</feature>
<keyword evidence="2" id="KW-0378">Hydrolase</keyword>
<keyword evidence="3" id="KW-0720">Serine protease</keyword>
<evidence type="ECO:0000256" key="4">
    <source>
        <dbReference type="ARBA" id="ARBA00023157"/>
    </source>
</evidence>
<dbReference type="InterPro" id="IPR009003">
    <property type="entry name" value="Peptidase_S1_PA"/>
</dbReference>
<dbReference type="Proteomes" id="UP000791440">
    <property type="component" value="Unassembled WGS sequence"/>
</dbReference>
<organism evidence="7 8">
    <name type="scientific">Manduca sexta</name>
    <name type="common">Tobacco hawkmoth</name>
    <name type="synonym">Tobacco hornworm</name>
    <dbReference type="NCBI Taxonomy" id="7130"/>
    <lineage>
        <taxon>Eukaryota</taxon>
        <taxon>Metazoa</taxon>
        <taxon>Ecdysozoa</taxon>
        <taxon>Arthropoda</taxon>
        <taxon>Hexapoda</taxon>
        <taxon>Insecta</taxon>
        <taxon>Pterygota</taxon>
        <taxon>Neoptera</taxon>
        <taxon>Endopterygota</taxon>
        <taxon>Lepidoptera</taxon>
        <taxon>Glossata</taxon>
        <taxon>Ditrysia</taxon>
        <taxon>Bombycoidea</taxon>
        <taxon>Sphingidae</taxon>
        <taxon>Sphinginae</taxon>
        <taxon>Sphingini</taxon>
        <taxon>Manduca</taxon>
    </lineage>
</organism>
<dbReference type="PROSITE" id="PS00134">
    <property type="entry name" value="TRYPSIN_HIS"/>
    <property type="match status" value="1"/>
</dbReference>
<feature type="chain" id="PRO_5037356316" description="Peptidase S1 domain-containing protein" evidence="5">
    <location>
        <begin position="17"/>
        <end position="264"/>
    </location>
</feature>
<name>A0A921Z371_MANSE</name>
<dbReference type="EMBL" id="JH668387">
    <property type="protein sequence ID" value="KAG6450447.1"/>
    <property type="molecule type" value="Genomic_DNA"/>
</dbReference>
<evidence type="ECO:0000313" key="7">
    <source>
        <dbReference type="EMBL" id="KAG6450447.1"/>
    </source>
</evidence>
<proteinExistence type="predicted"/>
<protein>
    <recommendedName>
        <fullName evidence="6">Peptidase S1 domain-containing protein</fullName>
    </recommendedName>
</protein>
<evidence type="ECO:0000256" key="1">
    <source>
        <dbReference type="ARBA" id="ARBA00022670"/>
    </source>
</evidence>
<dbReference type="GO" id="GO:0004252">
    <property type="term" value="F:serine-type endopeptidase activity"/>
    <property type="evidence" value="ECO:0007669"/>
    <property type="project" value="InterPro"/>
</dbReference>
<dbReference type="AlphaFoldDB" id="A0A921Z371"/>
<dbReference type="SMART" id="SM00020">
    <property type="entry name" value="Tryp_SPc"/>
    <property type="match status" value="1"/>
</dbReference>
<evidence type="ECO:0000259" key="6">
    <source>
        <dbReference type="PROSITE" id="PS50240"/>
    </source>
</evidence>
<keyword evidence="1" id="KW-0645">Protease</keyword>
<keyword evidence="4" id="KW-1015">Disulfide bond</keyword>
<dbReference type="OrthoDB" id="6339452at2759"/>
<gene>
    <name evidence="7" type="ORF">O3G_MSEX006581</name>
</gene>
<reference evidence="7" key="1">
    <citation type="journal article" date="2016" name="Insect Biochem. Mol. Biol.">
        <title>Multifaceted biological insights from a draft genome sequence of the tobacco hornworm moth, Manduca sexta.</title>
        <authorList>
            <person name="Kanost M.R."/>
            <person name="Arrese E.L."/>
            <person name="Cao X."/>
            <person name="Chen Y.R."/>
            <person name="Chellapilla S."/>
            <person name="Goldsmith M.R."/>
            <person name="Grosse-Wilde E."/>
            <person name="Heckel D.G."/>
            <person name="Herndon N."/>
            <person name="Jiang H."/>
            <person name="Papanicolaou A."/>
            <person name="Qu J."/>
            <person name="Soulages J.L."/>
            <person name="Vogel H."/>
            <person name="Walters J."/>
            <person name="Waterhouse R.M."/>
            <person name="Ahn S.J."/>
            <person name="Almeida F.C."/>
            <person name="An C."/>
            <person name="Aqrawi P."/>
            <person name="Bretschneider A."/>
            <person name="Bryant W.B."/>
            <person name="Bucks S."/>
            <person name="Chao H."/>
            <person name="Chevignon G."/>
            <person name="Christen J.M."/>
            <person name="Clarke D.F."/>
            <person name="Dittmer N.T."/>
            <person name="Ferguson L.C.F."/>
            <person name="Garavelou S."/>
            <person name="Gordon K.H.J."/>
            <person name="Gunaratna R.T."/>
            <person name="Han Y."/>
            <person name="Hauser F."/>
            <person name="He Y."/>
            <person name="Heidel-Fischer H."/>
            <person name="Hirsh A."/>
            <person name="Hu Y."/>
            <person name="Jiang H."/>
            <person name="Kalra D."/>
            <person name="Klinner C."/>
            <person name="Konig C."/>
            <person name="Kovar C."/>
            <person name="Kroll A.R."/>
            <person name="Kuwar S.S."/>
            <person name="Lee S.L."/>
            <person name="Lehman R."/>
            <person name="Li K."/>
            <person name="Li Z."/>
            <person name="Liang H."/>
            <person name="Lovelace S."/>
            <person name="Lu Z."/>
            <person name="Mansfield J.H."/>
            <person name="McCulloch K.J."/>
            <person name="Mathew T."/>
            <person name="Morton B."/>
            <person name="Muzny D.M."/>
            <person name="Neunemann D."/>
            <person name="Ongeri F."/>
            <person name="Pauchet Y."/>
            <person name="Pu L.L."/>
            <person name="Pyrousis I."/>
            <person name="Rao X.J."/>
            <person name="Redding A."/>
            <person name="Roesel C."/>
            <person name="Sanchez-Gracia A."/>
            <person name="Schaack S."/>
            <person name="Shukla A."/>
            <person name="Tetreau G."/>
            <person name="Wang Y."/>
            <person name="Xiong G.H."/>
            <person name="Traut W."/>
            <person name="Walsh T.K."/>
            <person name="Worley K.C."/>
            <person name="Wu D."/>
            <person name="Wu W."/>
            <person name="Wu Y.Q."/>
            <person name="Zhang X."/>
            <person name="Zou Z."/>
            <person name="Zucker H."/>
            <person name="Briscoe A.D."/>
            <person name="Burmester T."/>
            <person name="Clem R.J."/>
            <person name="Feyereisen R."/>
            <person name="Grimmelikhuijzen C.J.P."/>
            <person name="Hamodrakas S.J."/>
            <person name="Hansson B.S."/>
            <person name="Huguet E."/>
            <person name="Jermiin L.S."/>
            <person name="Lan Q."/>
            <person name="Lehman H.K."/>
            <person name="Lorenzen M."/>
            <person name="Merzendorfer H."/>
            <person name="Michalopoulos I."/>
            <person name="Morton D.B."/>
            <person name="Muthukrishnan S."/>
            <person name="Oakeshott J.G."/>
            <person name="Palmer W."/>
            <person name="Park Y."/>
            <person name="Passarelli A.L."/>
            <person name="Rozas J."/>
            <person name="Schwartz L.M."/>
            <person name="Smith W."/>
            <person name="Southgate A."/>
            <person name="Vilcinskas A."/>
            <person name="Vogt R."/>
            <person name="Wang P."/>
            <person name="Werren J."/>
            <person name="Yu X.Q."/>
            <person name="Zhou J.J."/>
            <person name="Brown S.J."/>
            <person name="Scherer S.E."/>
            <person name="Richards S."/>
            <person name="Blissard G.W."/>
        </authorList>
    </citation>
    <scope>NUCLEOTIDE SEQUENCE</scope>
</reference>
<reference evidence="7" key="2">
    <citation type="submission" date="2020-12" db="EMBL/GenBank/DDBJ databases">
        <authorList>
            <person name="Kanost M."/>
        </authorList>
    </citation>
    <scope>NUCLEOTIDE SEQUENCE</scope>
</reference>
<dbReference type="PANTHER" id="PTHR24276:SF98">
    <property type="entry name" value="FI18310P1-RELATED"/>
    <property type="match status" value="1"/>
</dbReference>
<evidence type="ECO:0000256" key="5">
    <source>
        <dbReference type="SAM" id="SignalP"/>
    </source>
</evidence>
<evidence type="ECO:0000313" key="8">
    <source>
        <dbReference type="Proteomes" id="UP000791440"/>
    </source>
</evidence>
<dbReference type="InterPro" id="IPR043504">
    <property type="entry name" value="Peptidase_S1_PA_chymotrypsin"/>
</dbReference>
<dbReference type="InterPro" id="IPR018114">
    <property type="entry name" value="TRYPSIN_HIS"/>
</dbReference>
<comment type="caution">
    <text evidence="7">The sequence shown here is derived from an EMBL/GenBank/DDBJ whole genome shotgun (WGS) entry which is preliminary data.</text>
</comment>
<dbReference type="GO" id="GO:0006508">
    <property type="term" value="P:proteolysis"/>
    <property type="evidence" value="ECO:0007669"/>
    <property type="project" value="UniProtKB-KW"/>
</dbReference>
<evidence type="ECO:0000256" key="3">
    <source>
        <dbReference type="ARBA" id="ARBA00022825"/>
    </source>
</evidence>
<feature type="signal peptide" evidence="5">
    <location>
        <begin position="1"/>
        <end position="16"/>
    </location>
</feature>
<sequence>MSRLLYLLLLFSNSNSLNNTTIQHLIYKGYNVGIHQYSYAVYLYLESTRPSSCGGSLIMVQAVLTAAHCVDTVRYRRGNIFAYFGATVPKDAHIVRKVVNYKINPKYDEAKGRSNLAVVFLEKRVPLRHETKKIPLVNKNPLVGTDVFSVGWGKQRLDSKLPDFSKFRTLKATKQKIMSRTECEKYAGFKISAATLCTLPIIGHHYRDDAGNGLIQREPSHLLIGVLSFISRDVSVYSSVLAHRDWIIKTCRDLYVQSCIGAKG</sequence>
<dbReference type="SUPFAM" id="SSF50494">
    <property type="entry name" value="Trypsin-like serine proteases"/>
    <property type="match status" value="1"/>
</dbReference>
<accession>A0A921Z371</accession>
<dbReference type="PROSITE" id="PS50240">
    <property type="entry name" value="TRYPSIN_DOM"/>
    <property type="match status" value="1"/>
</dbReference>
<keyword evidence="8" id="KW-1185">Reference proteome</keyword>
<dbReference type="Gene3D" id="2.40.10.10">
    <property type="entry name" value="Trypsin-like serine proteases"/>
    <property type="match status" value="1"/>
</dbReference>